<organism evidence="2 3">
    <name type="scientific">Opisthorchis viverrini</name>
    <name type="common">Southeast Asian liver fluke</name>
    <dbReference type="NCBI Taxonomy" id="6198"/>
    <lineage>
        <taxon>Eukaryota</taxon>
        <taxon>Metazoa</taxon>
        <taxon>Spiralia</taxon>
        <taxon>Lophotrochozoa</taxon>
        <taxon>Platyhelminthes</taxon>
        <taxon>Trematoda</taxon>
        <taxon>Digenea</taxon>
        <taxon>Opisthorchiida</taxon>
        <taxon>Opisthorchiata</taxon>
        <taxon>Opisthorchiidae</taxon>
        <taxon>Opisthorchis</taxon>
    </lineage>
</organism>
<keyword evidence="3" id="KW-1185">Reference proteome</keyword>
<feature type="region of interest" description="Disordered" evidence="1">
    <location>
        <begin position="55"/>
        <end position="105"/>
    </location>
</feature>
<evidence type="ECO:0000313" key="2">
    <source>
        <dbReference type="EMBL" id="KER29868.1"/>
    </source>
</evidence>
<feature type="compositionally biased region" description="Basic and acidic residues" evidence="1">
    <location>
        <begin position="71"/>
        <end position="81"/>
    </location>
</feature>
<dbReference type="CTD" id="20317752"/>
<dbReference type="GeneID" id="20317752"/>
<accession>A0A074ZR29</accession>
<name>A0A074ZR29_OPIVI</name>
<protein>
    <submittedName>
        <fullName evidence="2">Uncharacterized protein</fullName>
    </submittedName>
</protein>
<dbReference type="AlphaFoldDB" id="A0A074ZR29"/>
<dbReference type="EMBL" id="KL596670">
    <property type="protein sequence ID" value="KER29868.1"/>
    <property type="molecule type" value="Genomic_DNA"/>
</dbReference>
<gene>
    <name evidence="2" type="ORF">T265_03565</name>
</gene>
<sequence>MKPSLECDPIGPLRPAMSLIHHQIPEQLTKLPHVSTPNLEGQETVFVKPLTIDQPVMRDSLSKSHSGPNDHATRRKQESWDTARLSKPIQGKSIGRGRGNEHSGR</sequence>
<dbReference type="KEGG" id="ovi:T265_03565"/>
<proteinExistence type="predicted"/>
<dbReference type="RefSeq" id="XP_009166348.1">
    <property type="nucleotide sequence ID" value="XM_009168084.1"/>
</dbReference>
<dbReference type="Proteomes" id="UP000054324">
    <property type="component" value="Unassembled WGS sequence"/>
</dbReference>
<dbReference type="OrthoDB" id="6287771at2759"/>
<reference evidence="2 3" key="1">
    <citation type="submission" date="2013-11" db="EMBL/GenBank/DDBJ databases">
        <title>Opisthorchis viverrini - life in the bile duct.</title>
        <authorList>
            <person name="Young N.D."/>
            <person name="Nagarajan N."/>
            <person name="Lin S.J."/>
            <person name="Korhonen P.K."/>
            <person name="Jex A.R."/>
            <person name="Hall R.S."/>
            <person name="Safavi-Hemami H."/>
            <person name="Kaewkong W."/>
            <person name="Bertrand D."/>
            <person name="Gao S."/>
            <person name="Seet Q."/>
            <person name="Wongkham S."/>
            <person name="Teh B.T."/>
            <person name="Wongkham C."/>
            <person name="Intapan P.M."/>
            <person name="Maleewong W."/>
            <person name="Yang X."/>
            <person name="Hu M."/>
            <person name="Wang Z."/>
            <person name="Hofmann A."/>
            <person name="Sternberg P.W."/>
            <person name="Tan P."/>
            <person name="Wang J."/>
            <person name="Gasser R.B."/>
        </authorList>
    </citation>
    <scope>NUCLEOTIDE SEQUENCE [LARGE SCALE GENOMIC DNA]</scope>
</reference>
<evidence type="ECO:0000313" key="3">
    <source>
        <dbReference type="Proteomes" id="UP000054324"/>
    </source>
</evidence>
<evidence type="ECO:0000256" key="1">
    <source>
        <dbReference type="SAM" id="MobiDB-lite"/>
    </source>
</evidence>